<dbReference type="PANTHER" id="PTHR39176:SF1">
    <property type="entry name" value="PERIPLASMIC PROTEIN"/>
    <property type="match status" value="1"/>
</dbReference>
<comment type="caution">
    <text evidence="3">The sequence shown here is derived from an EMBL/GenBank/DDBJ whole genome shotgun (WGS) entry which is preliminary data.</text>
</comment>
<dbReference type="Gene3D" id="1.20.1270.180">
    <property type="match status" value="1"/>
</dbReference>
<sequence>MNNLLLTSLSILALSSLSIAAVAMASTTPETTKIHLAQKFNCNNAQTQVEINRCAQLSYQNTDKKLNQVYKQLLPTLSSSRKQKLINAQQAWIKFRDTNCEFERSQYEGGSVAPTIYFGCLEQTTQQRTQQLQQYLKPDP</sequence>
<reference evidence="3" key="1">
    <citation type="submission" date="2021-05" db="EMBL/GenBank/DDBJ databases">
        <authorList>
            <person name="Pietrasiak N."/>
            <person name="Ward R."/>
            <person name="Stajich J.E."/>
            <person name="Kurbessoian T."/>
        </authorList>
    </citation>
    <scope>NUCLEOTIDE SEQUENCE</scope>
    <source>
        <strain evidence="3">JT2-VF2</strain>
    </source>
</reference>
<gene>
    <name evidence="3" type="ORF">KME32_07245</name>
</gene>
<reference evidence="3" key="2">
    <citation type="journal article" date="2022" name="Microbiol. Resour. Announc.">
        <title>Metagenome Sequencing to Explore Phylogenomics of Terrestrial Cyanobacteria.</title>
        <authorList>
            <person name="Ward R.D."/>
            <person name="Stajich J.E."/>
            <person name="Johansen J.R."/>
            <person name="Huntemann M."/>
            <person name="Clum A."/>
            <person name="Foster B."/>
            <person name="Foster B."/>
            <person name="Roux S."/>
            <person name="Palaniappan K."/>
            <person name="Varghese N."/>
            <person name="Mukherjee S."/>
            <person name="Reddy T.B.K."/>
            <person name="Daum C."/>
            <person name="Copeland A."/>
            <person name="Chen I.A."/>
            <person name="Ivanova N.N."/>
            <person name="Kyrpides N.C."/>
            <person name="Shapiro N."/>
            <person name="Eloe-Fadrosh E.A."/>
            <person name="Pietrasiak N."/>
        </authorList>
    </citation>
    <scope>NUCLEOTIDE SEQUENCE</scope>
    <source>
        <strain evidence="3">JT2-VF2</strain>
    </source>
</reference>
<dbReference type="AlphaFoldDB" id="A0A951PXS3"/>
<dbReference type="InterPro" id="IPR009739">
    <property type="entry name" value="LprI-like_N"/>
</dbReference>
<feature type="domain" description="Lysozyme inhibitor LprI-like N-terminal" evidence="2">
    <location>
        <begin position="42"/>
        <end position="132"/>
    </location>
</feature>
<evidence type="ECO:0000313" key="3">
    <source>
        <dbReference type="EMBL" id="MBW4560946.1"/>
    </source>
</evidence>
<feature type="chain" id="PRO_5037653389" evidence="1">
    <location>
        <begin position="26"/>
        <end position="140"/>
    </location>
</feature>
<dbReference type="PANTHER" id="PTHR39176">
    <property type="entry name" value="PERIPLASMIC PROTEIN-RELATED"/>
    <property type="match status" value="1"/>
</dbReference>
<proteinExistence type="predicted"/>
<accession>A0A951PXS3</accession>
<keyword evidence="1" id="KW-0732">Signal</keyword>
<dbReference type="EMBL" id="JAHHHN010000003">
    <property type="protein sequence ID" value="MBW4560946.1"/>
    <property type="molecule type" value="Genomic_DNA"/>
</dbReference>
<feature type="signal peptide" evidence="1">
    <location>
        <begin position="1"/>
        <end position="25"/>
    </location>
</feature>
<protein>
    <submittedName>
        <fullName evidence="3">DUF1311 domain-containing protein</fullName>
    </submittedName>
</protein>
<organism evidence="3 4">
    <name type="scientific">Mojavia pulchra JT2-VF2</name>
    <dbReference type="NCBI Taxonomy" id="287848"/>
    <lineage>
        <taxon>Bacteria</taxon>
        <taxon>Bacillati</taxon>
        <taxon>Cyanobacteriota</taxon>
        <taxon>Cyanophyceae</taxon>
        <taxon>Nostocales</taxon>
        <taxon>Nostocaceae</taxon>
    </lineage>
</organism>
<evidence type="ECO:0000256" key="1">
    <source>
        <dbReference type="SAM" id="SignalP"/>
    </source>
</evidence>
<name>A0A951PXS3_9NOST</name>
<evidence type="ECO:0000313" key="4">
    <source>
        <dbReference type="Proteomes" id="UP000715781"/>
    </source>
</evidence>
<dbReference type="Pfam" id="PF07007">
    <property type="entry name" value="LprI"/>
    <property type="match status" value="1"/>
</dbReference>
<dbReference type="Proteomes" id="UP000715781">
    <property type="component" value="Unassembled WGS sequence"/>
</dbReference>
<evidence type="ECO:0000259" key="2">
    <source>
        <dbReference type="Pfam" id="PF07007"/>
    </source>
</evidence>